<dbReference type="AlphaFoldDB" id="A0A5N6KTQ2"/>
<name>A0A5N6KTQ2_9ROSI</name>
<feature type="region of interest" description="Disordered" evidence="1">
    <location>
        <begin position="190"/>
        <end position="221"/>
    </location>
</feature>
<organism evidence="2 3">
    <name type="scientific">Carpinus fangiana</name>
    <dbReference type="NCBI Taxonomy" id="176857"/>
    <lineage>
        <taxon>Eukaryota</taxon>
        <taxon>Viridiplantae</taxon>
        <taxon>Streptophyta</taxon>
        <taxon>Embryophyta</taxon>
        <taxon>Tracheophyta</taxon>
        <taxon>Spermatophyta</taxon>
        <taxon>Magnoliopsida</taxon>
        <taxon>eudicotyledons</taxon>
        <taxon>Gunneridae</taxon>
        <taxon>Pentapetalae</taxon>
        <taxon>rosids</taxon>
        <taxon>fabids</taxon>
        <taxon>Fagales</taxon>
        <taxon>Betulaceae</taxon>
        <taxon>Carpinus</taxon>
    </lineage>
</organism>
<reference evidence="2 3" key="1">
    <citation type="submission" date="2019-06" db="EMBL/GenBank/DDBJ databases">
        <title>A chromosomal-level reference genome of Carpinus fangiana (Coryloideae, Betulaceae).</title>
        <authorList>
            <person name="Yang X."/>
            <person name="Wang Z."/>
            <person name="Zhang L."/>
            <person name="Hao G."/>
            <person name="Liu J."/>
            <person name="Yang Y."/>
        </authorList>
    </citation>
    <scope>NUCLEOTIDE SEQUENCE [LARGE SCALE GENOMIC DNA]</scope>
    <source>
        <strain evidence="2">Cfa_2016G</strain>
        <tissue evidence="2">Leaf</tissue>
    </source>
</reference>
<gene>
    <name evidence="2" type="ORF">FH972_022751</name>
</gene>
<dbReference type="Proteomes" id="UP000327013">
    <property type="component" value="Unassembled WGS sequence"/>
</dbReference>
<comment type="caution">
    <text evidence="2">The sequence shown here is derived from an EMBL/GenBank/DDBJ whole genome shotgun (WGS) entry which is preliminary data.</text>
</comment>
<proteinExistence type="predicted"/>
<feature type="compositionally biased region" description="Low complexity" evidence="1">
    <location>
        <begin position="199"/>
        <end position="216"/>
    </location>
</feature>
<protein>
    <submittedName>
        <fullName evidence="2">Uncharacterized protein</fullName>
    </submittedName>
</protein>
<evidence type="ECO:0000313" key="3">
    <source>
        <dbReference type="Proteomes" id="UP000327013"/>
    </source>
</evidence>
<evidence type="ECO:0000313" key="2">
    <source>
        <dbReference type="EMBL" id="KAB8343161.1"/>
    </source>
</evidence>
<accession>A0A5N6KTQ2</accession>
<evidence type="ECO:0000256" key="1">
    <source>
        <dbReference type="SAM" id="MobiDB-lite"/>
    </source>
</evidence>
<keyword evidence="3" id="KW-1185">Reference proteome</keyword>
<sequence length="597" mass="62695">MGVASRWGTGGRASNKPRLRSASCRVERGQCTGRLEWLAIMAVGAQAKAEAVESDRWGRGRAEAGSSWNQARARVGRLAVRRRRRRCVETLAAQQQGGGVSRQERRHGAGPPVAAQCGETHAILQEGAGPPKQSRGGFCCCVQQGTRGEGEGGDSRQGWRCGYEGPGVPPRGSGKPMSSLAALGASLRHTGREGEGLQAPAASGPDSADLSSLLSAKHAPASPSEAVPSFAGAGWGTILAPPTTEQAVVAATTTAAMLRPDIPAAEALPLPAPPLLVSGPVRNMVRPAAESLARPVPLPRLPCVECISLDELSASLSCAHSLRQQAAAAADAATCPAVVLHPHRQCAQGQISLACAPPRRPLLPHQSAPRRCLSAGLKSSATAAPTLRAQQSGSRVPACSRIINTLEASPSCHDRRPPLAPAVAPPLAKISLGAARPQILSQFFPALRPITALLEHRFCAGVLQYQGTAPEAARRRRQRLYPGSFRAPALVRPAASKLCTAHGPLQARVKEQVVSAAPSIAFKRGVHMYASRSALPPHRAKLSLPKLHCRMSQTNNAVTAKGLVAWTVKRSSSRQSRRSDGRSLAWIDDDLALQPVP</sequence>
<feature type="region of interest" description="Disordered" evidence="1">
    <location>
        <begin position="1"/>
        <end position="21"/>
    </location>
</feature>
<dbReference type="EMBL" id="VIBQ01000012">
    <property type="protein sequence ID" value="KAB8343161.1"/>
    <property type="molecule type" value="Genomic_DNA"/>
</dbReference>